<keyword evidence="1" id="KW-0489">Methyltransferase</keyword>
<proteinExistence type="predicted"/>
<dbReference type="Gene3D" id="3.40.50.150">
    <property type="entry name" value="Vaccinia Virus protein VP39"/>
    <property type="match status" value="1"/>
</dbReference>
<dbReference type="CDD" id="cd02440">
    <property type="entry name" value="AdoMet_MTases"/>
    <property type="match status" value="1"/>
</dbReference>
<dbReference type="PIRSF" id="PIRSF017393">
    <property type="entry name" value="MTase_SAV2177"/>
    <property type="match status" value="1"/>
</dbReference>
<evidence type="ECO:0000313" key="1">
    <source>
        <dbReference type="EMBL" id="MFC6886471.1"/>
    </source>
</evidence>
<keyword evidence="1" id="KW-0808">Transferase</keyword>
<accession>A0ABW2CXH6</accession>
<protein>
    <submittedName>
        <fullName evidence="1">SAM-dependent methyltransferase</fullName>
        <ecNumber evidence="1">2.1.1.-</ecNumber>
    </submittedName>
</protein>
<dbReference type="InterPro" id="IPR029063">
    <property type="entry name" value="SAM-dependent_MTases_sf"/>
</dbReference>
<dbReference type="GO" id="GO:0032259">
    <property type="term" value="P:methylation"/>
    <property type="evidence" value="ECO:0007669"/>
    <property type="project" value="UniProtKB-KW"/>
</dbReference>
<name>A0ABW2CXH6_9ACTN</name>
<dbReference type="Proteomes" id="UP001596380">
    <property type="component" value="Unassembled WGS sequence"/>
</dbReference>
<sequence>MNEHDLGFGGPAASRIYDFSLGGKDNYSADREAALQAFGTFPAARLLPRENRKFMRRAVRYLLDEGVRQFLDIGCGLPGKGNVHEVAHQADPSARVVYVDHDPVAVVHFQSLVHALPGVTAIRADARRPESVLGDDEVTGLIDFSRPVGVLMTAVLDLILDEDDPEAVVRAFRDALAPGGFLVVCDFTDAALTPEERAVSDALIKENGVVVSFRSPERIAGFFDGLDLVEPGVVNAPDWRPDRPHEPATGWLLAGVGRKG</sequence>
<dbReference type="EMBL" id="JBHSXS010000054">
    <property type="protein sequence ID" value="MFC6886471.1"/>
    <property type="molecule type" value="Genomic_DNA"/>
</dbReference>
<dbReference type="GO" id="GO:0008168">
    <property type="term" value="F:methyltransferase activity"/>
    <property type="evidence" value="ECO:0007669"/>
    <property type="project" value="UniProtKB-KW"/>
</dbReference>
<keyword evidence="2" id="KW-1185">Reference proteome</keyword>
<evidence type="ECO:0000313" key="2">
    <source>
        <dbReference type="Proteomes" id="UP001596380"/>
    </source>
</evidence>
<organism evidence="1 2">
    <name type="scientific">Actinomadura yumaensis</name>
    <dbReference type="NCBI Taxonomy" id="111807"/>
    <lineage>
        <taxon>Bacteria</taxon>
        <taxon>Bacillati</taxon>
        <taxon>Actinomycetota</taxon>
        <taxon>Actinomycetes</taxon>
        <taxon>Streptosporangiales</taxon>
        <taxon>Thermomonosporaceae</taxon>
        <taxon>Actinomadura</taxon>
    </lineage>
</organism>
<comment type="caution">
    <text evidence="1">The sequence shown here is derived from an EMBL/GenBank/DDBJ whole genome shotgun (WGS) entry which is preliminary data.</text>
</comment>
<dbReference type="Pfam" id="PF04672">
    <property type="entry name" value="Methyltransf_19"/>
    <property type="match status" value="1"/>
</dbReference>
<dbReference type="SUPFAM" id="SSF53335">
    <property type="entry name" value="S-adenosyl-L-methionine-dependent methyltransferases"/>
    <property type="match status" value="1"/>
</dbReference>
<reference evidence="2" key="1">
    <citation type="journal article" date="2019" name="Int. J. Syst. Evol. Microbiol.">
        <title>The Global Catalogue of Microorganisms (GCM) 10K type strain sequencing project: providing services to taxonomists for standard genome sequencing and annotation.</title>
        <authorList>
            <consortium name="The Broad Institute Genomics Platform"/>
            <consortium name="The Broad Institute Genome Sequencing Center for Infectious Disease"/>
            <person name="Wu L."/>
            <person name="Ma J."/>
        </authorList>
    </citation>
    <scope>NUCLEOTIDE SEQUENCE [LARGE SCALE GENOMIC DNA]</scope>
    <source>
        <strain evidence="2">JCM 3369</strain>
    </source>
</reference>
<dbReference type="RefSeq" id="WP_378046740.1">
    <property type="nucleotide sequence ID" value="NZ_JBHSXE010000001.1"/>
</dbReference>
<dbReference type="EC" id="2.1.1.-" evidence="1"/>
<dbReference type="InterPro" id="IPR006764">
    <property type="entry name" value="SAM_dep_MeTrfase_SAV2177_type"/>
</dbReference>
<gene>
    <name evidence="1" type="ORF">ACFQKB_42390</name>
</gene>